<protein>
    <recommendedName>
        <fullName evidence="3">DUF4944 domain-containing protein</fullName>
    </recommendedName>
</protein>
<evidence type="ECO:0000313" key="2">
    <source>
        <dbReference type="Proteomes" id="UP001057753"/>
    </source>
</evidence>
<comment type="caution">
    <text evidence="1">The sequence shown here is derived from an EMBL/GenBank/DDBJ whole genome shotgun (WGS) entry which is preliminary data.</text>
</comment>
<keyword evidence="2" id="KW-1185">Reference proteome</keyword>
<sequence>MWWNKKRFYVFLIVAIILVSWIVYSVSQPPNWRGVSEDGTWETDFKHDVTSPKGFWNGTIYWDGDAPMTLVRVQLTKNDTLIHEWDGNEVIDNEHPFDYLTTTETFDNKEDEYVLKVYWEEQEAKGEDTIVLLPKTKYVVLPNFLN</sequence>
<gene>
    <name evidence="1" type="ORF">HXA33_02510</name>
</gene>
<proteinExistence type="predicted"/>
<evidence type="ECO:0000313" key="1">
    <source>
        <dbReference type="EMBL" id="MCR6095406.1"/>
    </source>
</evidence>
<dbReference type="EMBL" id="JABXYM010000001">
    <property type="protein sequence ID" value="MCR6095406.1"/>
    <property type="molecule type" value="Genomic_DNA"/>
</dbReference>
<accession>A0A9Q4AZ23</accession>
<dbReference type="RefSeq" id="WP_257820141.1">
    <property type="nucleotide sequence ID" value="NZ_JABXYM010000001.1"/>
</dbReference>
<dbReference type="AlphaFoldDB" id="A0A9Q4AZ23"/>
<dbReference type="Proteomes" id="UP001057753">
    <property type="component" value="Unassembled WGS sequence"/>
</dbReference>
<evidence type="ECO:0008006" key="3">
    <source>
        <dbReference type="Google" id="ProtNLM"/>
    </source>
</evidence>
<organism evidence="1 2">
    <name type="scientific">Salipaludibacillus agaradhaerens</name>
    <name type="common">Bacillus agaradhaerens</name>
    <dbReference type="NCBI Taxonomy" id="76935"/>
    <lineage>
        <taxon>Bacteria</taxon>
        <taxon>Bacillati</taxon>
        <taxon>Bacillota</taxon>
        <taxon>Bacilli</taxon>
        <taxon>Bacillales</taxon>
        <taxon>Bacillaceae</taxon>
    </lineage>
</organism>
<reference evidence="1" key="1">
    <citation type="submission" date="2020-06" db="EMBL/GenBank/DDBJ databases">
        <title>Insight into the genomes of haloalkaliphilic bacilli from Kenyan soda lakes.</title>
        <authorList>
            <person name="Mwirichia R."/>
            <person name="Villamizar G.C."/>
            <person name="Poehlein A."/>
            <person name="Mugweru J."/>
            <person name="Kipnyargis A."/>
            <person name="Kiplimo D."/>
            <person name="Orwa P."/>
            <person name="Daniel R."/>
        </authorList>
    </citation>
    <scope>NUCLEOTIDE SEQUENCE</scope>
    <source>
        <strain evidence="1">B1096_S55</strain>
    </source>
</reference>
<name>A0A9Q4AZ23_SALAG</name>